<comment type="caution">
    <text evidence="2">The sequence shown here is derived from an EMBL/GenBank/DDBJ whole genome shotgun (WGS) entry which is preliminary data.</text>
</comment>
<organism evidence="2 3">
    <name type="scientific">Halomarina salina</name>
    <dbReference type="NCBI Taxonomy" id="1872699"/>
    <lineage>
        <taxon>Archaea</taxon>
        <taxon>Methanobacteriati</taxon>
        <taxon>Methanobacteriota</taxon>
        <taxon>Stenosarchaea group</taxon>
        <taxon>Halobacteria</taxon>
        <taxon>Halobacteriales</taxon>
        <taxon>Natronomonadaceae</taxon>
        <taxon>Halomarina</taxon>
    </lineage>
</organism>
<reference evidence="2 3" key="1">
    <citation type="journal article" date="2019" name="Int. J. Syst. Evol. Microbiol.">
        <title>The Global Catalogue of Microorganisms (GCM) 10K type strain sequencing project: providing services to taxonomists for standard genome sequencing and annotation.</title>
        <authorList>
            <consortium name="The Broad Institute Genomics Platform"/>
            <consortium name="The Broad Institute Genome Sequencing Center for Infectious Disease"/>
            <person name="Wu L."/>
            <person name="Ma J."/>
        </authorList>
    </citation>
    <scope>NUCLEOTIDE SEQUENCE [LARGE SCALE GENOMIC DNA]</scope>
    <source>
        <strain evidence="2 3">CGMCC 1.12543</strain>
    </source>
</reference>
<keyword evidence="3" id="KW-1185">Reference proteome</keyword>
<evidence type="ECO:0000313" key="3">
    <source>
        <dbReference type="Proteomes" id="UP001596099"/>
    </source>
</evidence>
<dbReference type="EMBL" id="JBHSQH010000001">
    <property type="protein sequence ID" value="MFC5971396.1"/>
    <property type="molecule type" value="Genomic_DNA"/>
</dbReference>
<name>A0ABD5RL78_9EURY</name>
<sequence length="393" mass="43808">MQEPGRRHVFAGIDSRTDTALPAWYADRVDDTDEVMTFSEAIRDLPRATTTEVAYRNPVSDEWVETERFNAVAEPSRLRQQATGGGGKNVADGSGSESVDPLFHVPSDSYTILNPVEVYAPLERVLREQTVDGRRLAEVAFGEIRQYRGGGEVHMDVLFDGLEVTLSDRRDPITMGVTSGYDFFGGHAVYVEGFARDTACANSIRSLTNKEVVRHVGGVEAFDDWWEEILGQLDLVADDLAGFIDAAQGVTLEFTDLPFDVVGFYDLLDFPQYLAEQAASDVRANAVNPFEIDMWTLHSGATYALTHHFRGKEGTSLDGYQRVANDVLFNPEATIDRVQQAYEQQTEEVEQEGLTSGRGQARIEQVGDDLRDAVEQFESREEALRERFTQVSN</sequence>
<evidence type="ECO:0000256" key="1">
    <source>
        <dbReference type="SAM" id="MobiDB-lite"/>
    </source>
</evidence>
<protein>
    <submittedName>
        <fullName evidence="2">Uncharacterized protein</fullName>
    </submittedName>
</protein>
<evidence type="ECO:0000313" key="2">
    <source>
        <dbReference type="EMBL" id="MFC5971396.1"/>
    </source>
</evidence>
<dbReference type="Proteomes" id="UP001596099">
    <property type="component" value="Unassembled WGS sequence"/>
</dbReference>
<dbReference type="RefSeq" id="WP_247414293.1">
    <property type="nucleotide sequence ID" value="NZ_JALLGW010000001.1"/>
</dbReference>
<dbReference type="AlphaFoldDB" id="A0ABD5RL78"/>
<gene>
    <name evidence="2" type="ORF">ACFPYI_08655</name>
</gene>
<accession>A0ABD5RL78</accession>
<feature type="region of interest" description="Disordered" evidence="1">
    <location>
        <begin position="76"/>
        <end position="97"/>
    </location>
</feature>
<proteinExistence type="predicted"/>